<comment type="caution">
    <text evidence="5">The sequence shown here is derived from an EMBL/GenBank/DDBJ whole genome shotgun (WGS) entry which is preliminary data.</text>
</comment>
<dbReference type="GO" id="GO:0005737">
    <property type="term" value="C:cytoplasm"/>
    <property type="evidence" value="ECO:0007669"/>
    <property type="project" value="TreeGrafter"/>
</dbReference>
<evidence type="ECO:0000256" key="2">
    <source>
        <dbReference type="ARBA" id="ARBA00022801"/>
    </source>
</evidence>
<dbReference type="GO" id="GO:0008484">
    <property type="term" value="F:sulfuric ester hydrolase activity"/>
    <property type="evidence" value="ECO:0007669"/>
    <property type="project" value="TreeGrafter"/>
</dbReference>
<dbReference type="AlphaFoldDB" id="A0A421BQH6"/>
<evidence type="ECO:0000313" key="5">
    <source>
        <dbReference type="EMBL" id="RLL65208.1"/>
    </source>
</evidence>
<evidence type="ECO:0000256" key="1">
    <source>
        <dbReference type="ARBA" id="ARBA00022723"/>
    </source>
</evidence>
<dbReference type="PANTHER" id="PTHR45953:SF1">
    <property type="entry name" value="IDURONATE 2-SULFATASE"/>
    <property type="match status" value="1"/>
</dbReference>
<dbReference type="InterPro" id="IPR017850">
    <property type="entry name" value="Alkaline_phosphatase_core_sf"/>
</dbReference>
<feature type="region of interest" description="Disordered" evidence="3">
    <location>
        <begin position="1"/>
        <end position="35"/>
    </location>
</feature>
<organism evidence="5 6">
    <name type="scientific">Paenirhodobacter hankyongi</name>
    <dbReference type="NCBI Taxonomy" id="2294033"/>
    <lineage>
        <taxon>Bacteria</taxon>
        <taxon>Pseudomonadati</taxon>
        <taxon>Pseudomonadota</taxon>
        <taxon>Alphaproteobacteria</taxon>
        <taxon>Rhodobacterales</taxon>
        <taxon>Rhodobacter group</taxon>
        <taxon>Paenirhodobacter</taxon>
    </lineage>
</organism>
<keyword evidence="1" id="KW-0479">Metal-binding</keyword>
<accession>A0A421BQH6</accession>
<keyword evidence="6" id="KW-1185">Reference proteome</keyword>
<dbReference type="PANTHER" id="PTHR45953">
    <property type="entry name" value="IDURONATE 2-SULFATASE"/>
    <property type="match status" value="1"/>
</dbReference>
<dbReference type="Pfam" id="PF00884">
    <property type="entry name" value="Sulfatase"/>
    <property type="match status" value="1"/>
</dbReference>
<evidence type="ECO:0000256" key="3">
    <source>
        <dbReference type="SAM" id="MobiDB-lite"/>
    </source>
</evidence>
<name>A0A421BQH6_9RHOB</name>
<dbReference type="GO" id="GO:0046872">
    <property type="term" value="F:metal ion binding"/>
    <property type="evidence" value="ECO:0007669"/>
    <property type="project" value="UniProtKB-KW"/>
</dbReference>
<keyword evidence="2 5" id="KW-0378">Hydrolase</keyword>
<evidence type="ECO:0000313" key="6">
    <source>
        <dbReference type="Proteomes" id="UP000279673"/>
    </source>
</evidence>
<proteinExistence type="predicted"/>
<dbReference type="Gene3D" id="3.40.720.10">
    <property type="entry name" value="Alkaline Phosphatase, subunit A"/>
    <property type="match status" value="1"/>
</dbReference>
<feature type="domain" description="Sulfatase N-terminal" evidence="4">
    <location>
        <begin position="76"/>
        <end position="440"/>
    </location>
</feature>
<dbReference type="InterPro" id="IPR000917">
    <property type="entry name" value="Sulfatase_N"/>
</dbReference>
<dbReference type="Proteomes" id="UP000279673">
    <property type="component" value="Unassembled WGS sequence"/>
</dbReference>
<protein>
    <submittedName>
        <fullName evidence="5">Phosphonate monoester hydrolase</fullName>
    </submittedName>
</protein>
<sequence>MSPQISTAQAEGRGGSASSPQPRKPRCGPGHPMIARAGARQRRDIPPALPEDAATQTVQEVAVPIQDEAGVTNGLNLLLVTLDQLRADVVFGALAGIVPTPALDRLRAEGVSFANCFTAAVPCGPSRASLLTGLYAFNHRGIRNGAPVARHHATLATELRRLGREPLLFGYCDMAADPAERDPRDPDLATYELPARGFREIVEMRFEAPLAWIGHLRRRGYDLPEPLPARWFDLYRPMGEGLRAPAFYRAEDSDTAFLTDRTLEALEARRDGVWSAHLTYIRPHPPLVAPAPWNRLAETARIPAPVPAGAAHPFRDAWFSAPSQFGLHWGFDGRCEALPPAATADLRAVYLGLVAEVDAHLGRILDWLDATGQAGRTVLVLMADHGEMLGDQGYWGKDNVLAAAHHVPLVIRAPGAQAGRVVTDVVSTVDVTPTLLDLLGGVPPAAMDGTPLTPFLRGERPEDWRGVALTEIDLAEPGAPTRFQRAFTLPETRCNAAILRDATHTLVHFNGGLPPLLFDRQADPAETRDFAETPEGRAHVARLRAAMLDLRMERADRRLTGISASG</sequence>
<dbReference type="SUPFAM" id="SSF53649">
    <property type="entry name" value="Alkaline phosphatase-like"/>
    <property type="match status" value="1"/>
</dbReference>
<evidence type="ECO:0000259" key="4">
    <source>
        <dbReference type="Pfam" id="PF00884"/>
    </source>
</evidence>
<gene>
    <name evidence="5" type="ORF">DYS74_07730</name>
</gene>
<reference evidence="5 6" key="1">
    <citation type="submission" date="2018-10" db="EMBL/GenBank/DDBJ databases">
        <title>Rhodobacter sp . BO-81.</title>
        <authorList>
            <person name="Im W.T."/>
        </authorList>
    </citation>
    <scope>NUCLEOTIDE SEQUENCE [LARGE SCALE GENOMIC DNA]</scope>
    <source>
        <strain evidence="5 6">BO-81</strain>
    </source>
</reference>
<dbReference type="EMBL" id="RCHI01000006">
    <property type="protein sequence ID" value="RLL65208.1"/>
    <property type="molecule type" value="Genomic_DNA"/>
</dbReference>